<reference evidence="1" key="2">
    <citation type="journal article" date="2015" name="Fish Shellfish Immunol.">
        <title>Early steps in the European eel (Anguilla anguilla)-Vibrio vulnificus interaction in the gills: Role of the RtxA13 toxin.</title>
        <authorList>
            <person name="Callol A."/>
            <person name="Pajuelo D."/>
            <person name="Ebbesson L."/>
            <person name="Teles M."/>
            <person name="MacKenzie S."/>
            <person name="Amaro C."/>
        </authorList>
    </citation>
    <scope>NUCLEOTIDE SEQUENCE</scope>
</reference>
<proteinExistence type="predicted"/>
<accession>A0A0E9SSD5</accession>
<sequence>MPWMYKEGLHEITTQKRQWRRLMEAQMRQTDRGV</sequence>
<evidence type="ECO:0000313" key="1">
    <source>
        <dbReference type="EMBL" id="JAH43428.1"/>
    </source>
</evidence>
<protein>
    <submittedName>
        <fullName evidence="1">Uncharacterized protein</fullName>
    </submittedName>
</protein>
<reference evidence="1" key="1">
    <citation type="submission" date="2014-11" db="EMBL/GenBank/DDBJ databases">
        <authorList>
            <person name="Amaro Gonzalez C."/>
        </authorList>
    </citation>
    <scope>NUCLEOTIDE SEQUENCE</scope>
</reference>
<organism evidence="1">
    <name type="scientific">Anguilla anguilla</name>
    <name type="common">European freshwater eel</name>
    <name type="synonym">Muraena anguilla</name>
    <dbReference type="NCBI Taxonomy" id="7936"/>
    <lineage>
        <taxon>Eukaryota</taxon>
        <taxon>Metazoa</taxon>
        <taxon>Chordata</taxon>
        <taxon>Craniata</taxon>
        <taxon>Vertebrata</taxon>
        <taxon>Euteleostomi</taxon>
        <taxon>Actinopterygii</taxon>
        <taxon>Neopterygii</taxon>
        <taxon>Teleostei</taxon>
        <taxon>Anguilliformes</taxon>
        <taxon>Anguillidae</taxon>
        <taxon>Anguilla</taxon>
    </lineage>
</organism>
<dbReference type="EMBL" id="GBXM01065149">
    <property type="protein sequence ID" value="JAH43428.1"/>
    <property type="molecule type" value="Transcribed_RNA"/>
</dbReference>
<name>A0A0E9SSD5_ANGAN</name>
<dbReference type="AlphaFoldDB" id="A0A0E9SSD5"/>